<dbReference type="EMBL" id="VSWC01000066">
    <property type="protein sequence ID" value="KAA1097459.1"/>
    <property type="molecule type" value="Genomic_DNA"/>
</dbReference>
<dbReference type="AlphaFoldDB" id="A0A5B0S8I3"/>
<evidence type="ECO:0000313" key="1">
    <source>
        <dbReference type="EMBL" id="KAA1097459.1"/>
    </source>
</evidence>
<evidence type="ECO:0000313" key="3">
    <source>
        <dbReference type="Proteomes" id="UP000324748"/>
    </source>
</evidence>
<dbReference type="PANTHER" id="PTHR33069:SF3">
    <property type="entry name" value="DYNEIN HEAVY CHAIN TAIL DOMAIN-CONTAINING PROTEIN"/>
    <property type="match status" value="1"/>
</dbReference>
<organism evidence="2 4">
    <name type="scientific">Puccinia graminis f. sp. tritici</name>
    <dbReference type="NCBI Taxonomy" id="56615"/>
    <lineage>
        <taxon>Eukaryota</taxon>
        <taxon>Fungi</taxon>
        <taxon>Dikarya</taxon>
        <taxon>Basidiomycota</taxon>
        <taxon>Pucciniomycotina</taxon>
        <taxon>Pucciniomycetes</taxon>
        <taxon>Pucciniales</taxon>
        <taxon>Pucciniaceae</taxon>
        <taxon>Puccinia</taxon>
    </lineage>
</organism>
<comment type="caution">
    <text evidence="2">The sequence shown here is derived from an EMBL/GenBank/DDBJ whole genome shotgun (WGS) entry which is preliminary data.</text>
</comment>
<gene>
    <name evidence="1" type="ORF">PGT21_007712</name>
    <name evidence="2" type="ORF">PGTUg99_031147</name>
</gene>
<dbReference type="OrthoDB" id="2507396at2759"/>
<dbReference type="PANTHER" id="PTHR33069">
    <property type="entry name" value="CHROMOSOME 7, WHOLE GENOME SHOTGUN SEQUENCE-RELATED"/>
    <property type="match status" value="1"/>
</dbReference>
<dbReference type="Proteomes" id="UP000324748">
    <property type="component" value="Unassembled WGS sequence"/>
</dbReference>
<accession>A0A5B0S8I3</accession>
<dbReference type="Proteomes" id="UP000325313">
    <property type="component" value="Unassembled WGS sequence"/>
</dbReference>
<protein>
    <submittedName>
        <fullName evidence="2">Uncharacterized protein</fullName>
    </submittedName>
</protein>
<name>A0A5B0S8I3_PUCGR</name>
<evidence type="ECO:0000313" key="4">
    <source>
        <dbReference type="Proteomes" id="UP000325313"/>
    </source>
</evidence>
<evidence type="ECO:0000313" key="2">
    <source>
        <dbReference type="EMBL" id="KAA1134178.1"/>
    </source>
</evidence>
<reference evidence="3 4" key="1">
    <citation type="submission" date="2019-05" db="EMBL/GenBank/DDBJ databases">
        <title>Emergence of the Ug99 lineage of the wheat stem rust pathogen through somatic hybridization.</title>
        <authorList>
            <person name="Li F."/>
            <person name="Upadhyaya N.M."/>
            <person name="Sperschneider J."/>
            <person name="Matny O."/>
            <person name="Nguyen-Phuc H."/>
            <person name="Mago R."/>
            <person name="Raley C."/>
            <person name="Miller M.E."/>
            <person name="Silverstein K.A.T."/>
            <person name="Henningsen E."/>
            <person name="Hirsch C.D."/>
            <person name="Visser B."/>
            <person name="Pretorius Z.A."/>
            <person name="Steffenson B.J."/>
            <person name="Schwessinger B."/>
            <person name="Dodds P.N."/>
            <person name="Figueroa M."/>
        </authorList>
    </citation>
    <scope>NUCLEOTIDE SEQUENCE [LARGE SCALE GENOMIC DNA]</scope>
    <source>
        <strain evidence="1">21-0</strain>
        <strain evidence="2 4">Ug99</strain>
    </source>
</reference>
<sequence length="417" mass="48216">MLDLIGDPSDNDHGQWSQEDLVVIGFDRLISRCELLAIIHLEAALPPEAFAAYFAAHSIDQVNTKEDFLNRLHLDHLPFLNTRINTLSQSLIPSGLWKEPNKKLRLVLQIQSEIEHVLDQIECVMNTVCPGPGSAQMPTNDQHFRSLKYSRIYRLRILLRVGVMHNILIVFYRARDLFQQIELAPEEQKPQFDACPSRQDLCVQVDCASERIESTIQMLEHPEFDLIQDNWGYDLCGMEKMMEEILTLINPPANLSEEDQQKVRKFNHEPVIQLASVFIPIIKLSKLFFAKLSKRGMNQRRFLTFSEMCSDQIETLAKSTTYVAQDIESLLGLLFKADLAHRASTNQEFTQITNDLKSHLESALLLVILYYLPLVPDTKGFPVQNYYKTWFVTWNTQFNISIRNFQHAARSFHQLRV</sequence>
<dbReference type="EMBL" id="VDEP01000069">
    <property type="protein sequence ID" value="KAA1134178.1"/>
    <property type="molecule type" value="Genomic_DNA"/>
</dbReference>
<proteinExistence type="predicted"/>
<keyword evidence="3" id="KW-1185">Reference proteome</keyword>